<keyword evidence="2" id="KW-1185">Reference proteome</keyword>
<proteinExistence type="predicted"/>
<reference evidence="1 2" key="1">
    <citation type="submission" date="2022-05" db="EMBL/GenBank/DDBJ databases">
        <authorList>
            <consortium name="Genoscope - CEA"/>
            <person name="William W."/>
        </authorList>
    </citation>
    <scope>NUCLEOTIDE SEQUENCE [LARGE SCALE GENOMIC DNA]</scope>
</reference>
<gene>
    <name evidence="1" type="ORF">PEVE_00031296</name>
</gene>
<name>A0ABN8MCE4_9CNID</name>
<organism evidence="1 2">
    <name type="scientific">Porites evermanni</name>
    <dbReference type="NCBI Taxonomy" id="104178"/>
    <lineage>
        <taxon>Eukaryota</taxon>
        <taxon>Metazoa</taxon>
        <taxon>Cnidaria</taxon>
        <taxon>Anthozoa</taxon>
        <taxon>Hexacorallia</taxon>
        <taxon>Scleractinia</taxon>
        <taxon>Fungiina</taxon>
        <taxon>Poritidae</taxon>
        <taxon>Porites</taxon>
    </lineage>
</organism>
<dbReference type="EMBL" id="CALNXI010000447">
    <property type="protein sequence ID" value="CAH3027327.1"/>
    <property type="molecule type" value="Genomic_DNA"/>
</dbReference>
<sequence>MGQVISEFLGTNPQEDVKETIEILQKLVSAKLQAYATEMEAKAFEDKSLPIIAVVDKTEKYMVKVSEGASENVESVVDDLFNGEFLNGLKDLVKTAMNELLGNASAGEKEKRECHVVYANNSILRVDYHMYKYDFSTQGLRDKAENAFCYVVQVSVLDLKKVDPQVILYELDRAVGKGSIEGMTKRLLAEAGFVEDLYKVLSRLRKVSLEPPTEENREPLTEDNQ</sequence>
<dbReference type="Proteomes" id="UP001159427">
    <property type="component" value="Unassembled WGS sequence"/>
</dbReference>
<accession>A0ABN8MCE4</accession>
<evidence type="ECO:0000313" key="2">
    <source>
        <dbReference type="Proteomes" id="UP001159427"/>
    </source>
</evidence>
<protein>
    <submittedName>
        <fullName evidence="1">Uncharacterized protein</fullName>
    </submittedName>
</protein>
<comment type="caution">
    <text evidence="1">The sequence shown here is derived from an EMBL/GenBank/DDBJ whole genome shotgun (WGS) entry which is preliminary data.</text>
</comment>
<evidence type="ECO:0000313" key="1">
    <source>
        <dbReference type="EMBL" id="CAH3027327.1"/>
    </source>
</evidence>